<feature type="compositionally biased region" description="Pro residues" evidence="10">
    <location>
        <begin position="30"/>
        <end position="45"/>
    </location>
</feature>
<dbReference type="OrthoDB" id="439917at2759"/>
<dbReference type="Pfam" id="PF23087">
    <property type="entry name" value="MRH_ELAPOR1_9th"/>
    <property type="match status" value="1"/>
</dbReference>
<evidence type="ECO:0000256" key="7">
    <source>
        <dbReference type="ARBA" id="ARBA00023136"/>
    </source>
</evidence>
<comment type="subcellular location">
    <subcellularLocation>
        <location evidence="1">Cell membrane</location>
        <topology evidence="1">Single-pass type I membrane protein</topology>
    </subcellularLocation>
</comment>
<evidence type="ECO:0000256" key="5">
    <source>
        <dbReference type="ARBA" id="ARBA00022729"/>
    </source>
</evidence>
<feature type="region of interest" description="Disordered" evidence="10">
    <location>
        <begin position="18"/>
        <end position="48"/>
    </location>
</feature>
<dbReference type="GeneID" id="109477351"/>
<keyword evidence="9" id="KW-0325">Glycoprotein</keyword>
<evidence type="ECO:0000313" key="15">
    <source>
        <dbReference type="RefSeq" id="XP_019634112.1"/>
    </source>
</evidence>
<keyword evidence="4 11" id="KW-0812">Transmembrane</keyword>
<dbReference type="InterPro" id="IPR056606">
    <property type="entry name" value="Elapor1/2_C"/>
</dbReference>
<feature type="compositionally biased region" description="Polar residues" evidence="10">
    <location>
        <begin position="1011"/>
        <end position="1024"/>
    </location>
</feature>
<dbReference type="InterPro" id="IPR056609">
    <property type="entry name" value="Elapor1-like_3rd"/>
</dbReference>
<feature type="region of interest" description="Disordered" evidence="10">
    <location>
        <begin position="1001"/>
        <end position="1024"/>
    </location>
</feature>
<dbReference type="InterPro" id="IPR006058">
    <property type="entry name" value="2Fe2S_fd_BS"/>
</dbReference>
<dbReference type="GO" id="GO:0005886">
    <property type="term" value="C:plasma membrane"/>
    <property type="evidence" value="ECO:0007669"/>
    <property type="project" value="UniProtKB-SubCell"/>
</dbReference>
<dbReference type="InterPro" id="IPR044865">
    <property type="entry name" value="MRH_dom"/>
</dbReference>
<accession>A0A6P4ZT36</accession>
<dbReference type="PANTHER" id="PTHR22727">
    <property type="entry name" value="PROTEIN CBG13728"/>
    <property type="match status" value="1"/>
</dbReference>
<evidence type="ECO:0000256" key="2">
    <source>
        <dbReference type="ARBA" id="ARBA00007627"/>
    </source>
</evidence>
<dbReference type="InterPro" id="IPR011641">
    <property type="entry name" value="Tyr-kin_ephrin_A/B_rcpt-like"/>
</dbReference>
<dbReference type="SMART" id="SM01411">
    <property type="entry name" value="Ephrin_rec_like"/>
    <property type="match status" value="3"/>
</dbReference>
<gene>
    <name evidence="15" type="primary">LOC109477351</name>
</gene>
<dbReference type="Pfam" id="PF23091">
    <property type="entry name" value="TNFR_ELAPOR1_6th"/>
    <property type="match status" value="1"/>
</dbReference>
<evidence type="ECO:0000256" key="11">
    <source>
        <dbReference type="SAM" id="Phobius"/>
    </source>
</evidence>
<protein>
    <submittedName>
        <fullName evidence="15">UPF0577 protein KIAA1324-like homolog isoform X2</fullName>
    </submittedName>
</protein>
<dbReference type="PROSITE" id="PS51914">
    <property type="entry name" value="MRH"/>
    <property type="match status" value="1"/>
</dbReference>
<dbReference type="InterPro" id="IPR009030">
    <property type="entry name" value="Growth_fac_rcpt_cys_sf"/>
</dbReference>
<evidence type="ECO:0000259" key="13">
    <source>
        <dbReference type="PROSITE" id="PS51914"/>
    </source>
</evidence>
<keyword evidence="5 12" id="KW-0732">Signal</keyword>
<keyword evidence="3" id="KW-1003">Cell membrane</keyword>
<dbReference type="InterPro" id="IPR039181">
    <property type="entry name" value="Elapor1/2"/>
</dbReference>
<dbReference type="SUPFAM" id="SSF50911">
    <property type="entry name" value="Mannose 6-phosphate receptor domain"/>
    <property type="match status" value="1"/>
</dbReference>
<evidence type="ECO:0000256" key="3">
    <source>
        <dbReference type="ARBA" id="ARBA00022475"/>
    </source>
</evidence>
<dbReference type="AlphaFoldDB" id="A0A6P4ZT36"/>
<dbReference type="PROSITE" id="PS00197">
    <property type="entry name" value="2FE2S_FER_1"/>
    <property type="match status" value="1"/>
</dbReference>
<dbReference type="SUPFAM" id="SSF57184">
    <property type="entry name" value="Growth factor receptor domain"/>
    <property type="match status" value="2"/>
</dbReference>
<feature type="transmembrane region" description="Helical" evidence="11">
    <location>
        <begin position="916"/>
        <end position="939"/>
    </location>
</feature>
<evidence type="ECO:0000256" key="10">
    <source>
        <dbReference type="SAM" id="MobiDB-lite"/>
    </source>
</evidence>
<feature type="signal peptide" evidence="12">
    <location>
        <begin position="1"/>
        <end position="21"/>
    </location>
</feature>
<dbReference type="InterPro" id="IPR056608">
    <property type="entry name" value="Elapor1/2_GBD"/>
</dbReference>
<keyword evidence="7 11" id="KW-0472">Membrane</keyword>
<evidence type="ECO:0000256" key="4">
    <source>
        <dbReference type="ARBA" id="ARBA00022692"/>
    </source>
</evidence>
<evidence type="ECO:0000256" key="8">
    <source>
        <dbReference type="ARBA" id="ARBA00023157"/>
    </source>
</evidence>
<dbReference type="Proteomes" id="UP000515135">
    <property type="component" value="Unplaced"/>
</dbReference>
<evidence type="ECO:0000256" key="12">
    <source>
        <dbReference type="SAM" id="SignalP"/>
    </source>
</evidence>
<dbReference type="InterPro" id="IPR056610">
    <property type="entry name" value="Elapor1/2_TNFR-like"/>
</dbReference>
<dbReference type="Gene3D" id="2.70.130.10">
    <property type="entry name" value="Mannose-6-phosphate receptor binding domain"/>
    <property type="match status" value="1"/>
</dbReference>
<comment type="similarity">
    <text evidence="2">Belongs to the ELAPOR family.</text>
</comment>
<reference evidence="15" key="1">
    <citation type="submission" date="2025-08" db="UniProtKB">
        <authorList>
            <consortium name="RefSeq"/>
        </authorList>
    </citation>
    <scope>IDENTIFICATION</scope>
    <source>
        <tissue evidence="15">Gonad</tissue>
    </source>
</reference>
<dbReference type="Pfam" id="PF07699">
    <property type="entry name" value="Ephrin_rec_like"/>
    <property type="match status" value="1"/>
</dbReference>
<feature type="chain" id="PRO_5028040843" evidence="12">
    <location>
        <begin position="22"/>
        <end position="1024"/>
    </location>
</feature>
<dbReference type="Pfam" id="PF23032">
    <property type="entry name" value="GBD_ELAPOR1-like_3rd"/>
    <property type="match status" value="1"/>
</dbReference>
<sequence>MIPCQVVVLVLMLSAGPAVHGQGGTETTPAPQPPQPVATQPPPAGSPTCTADDFHYEYTECDSGGGRWRVLVPNVGNTCTGPPPADAPKRGKECSFSCGAGEFFSIDQQTCQRCPPGTYSLGGGVLFDHWEALPGGFTTTAEIGDYSYSSKTNCSEVTWEPKGDFIASGSGDCTTTLVYAANLKKAGKVTFTYQYIDDNTIFHVYVQNEQCQTVMDSDTNKWPDTTEEGKWNEESIDLTSGNNVIYWKTTGLSFGNERKPKPVFIKKITIEGVAYTSECTKCPPGTYTDQPGQSECAKCPRNQHAEHEGSDECVACNATEYAEAGAAQCTPMPPCKAQDYFQTHTPCDENKQTQLMYKWIEPKICRDDINGAVKLPASGAKEPCPPCNPGMAFPNQTATVCEFCPANQFSEGEQSCQNCPPNTEPNYSHQYKWWNSLPASMEMTCISVHVRGCASTRGWELAGDHIHSGVGNADDAYLVLALRTEGYRDQIPGSTGEFGRITFVFDTVCESECQLFFMQEIEGRGTKVIESWSGGQSKQQYSFVITAQDAMTFTWAFQKTDEVFGENQQNFPSYMARIYMINVTNTVDGGASSCTACPQGSKNARCIPCKRGFFANPDTNTCEQCPKGTYLNFGADDGPCVPCSEGTTSNEDRTACYSDCTYTDAQGHKFDLTGLKGFHTVQSAPTFTAMGTRYYYQFNISLCGNNGIGEASCLDNITSVEGQGGRPGEVGDVVKGMVCRSTIIPTNNKGIAQVISAQPDSLGDRLLNVTLSGVNNTGTAMSEMVDLFDPEKDGIHDLMFEFQSEKSTMACPEGRRTLIYLRCDYTQTDEGKIELPRGCPTGTCTGCDFHFLWHTRQACPLCTEEDYQSIEGQCKDGKQVTQFLWTQTEYRTCRDGVALPQTQTKKCHVLSIRDPMVQIGVGLATCCSILLVCMLVYFWRKNRKLEYKYMRLMQNSSKPGELPKVESCVDDGEDEDEVIFNEGGNSASTLFNKFKNKMQSKMAGEGDNPFESIQLTPKQQLSNI</sequence>
<evidence type="ECO:0000256" key="9">
    <source>
        <dbReference type="ARBA" id="ARBA00023180"/>
    </source>
</evidence>
<dbReference type="Gene3D" id="2.10.50.10">
    <property type="entry name" value="Tumor Necrosis Factor Receptor, subunit A, domain 2"/>
    <property type="match status" value="1"/>
</dbReference>
<evidence type="ECO:0000256" key="6">
    <source>
        <dbReference type="ARBA" id="ARBA00022989"/>
    </source>
</evidence>
<dbReference type="Pfam" id="PF23031">
    <property type="entry name" value="GBD_ELAPOR1"/>
    <property type="match status" value="1"/>
</dbReference>
<dbReference type="GO" id="GO:0051537">
    <property type="term" value="F:2 iron, 2 sulfur cluster binding"/>
    <property type="evidence" value="ECO:0007669"/>
    <property type="project" value="InterPro"/>
</dbReference>
<dbReference type="PANTHER" id="PTHR22727:SF15">
    <property type="entry name" value="MRH DOMAIN-CONTAINING PROTEIN"/>
    <property type="match status" value="1"/>
</dbReference>
<organism evidence="14 15">
    <name type="scientific">Branchiostoma belcheri</name>
    <name type="common">Amphioxus</name>
    <dbReference type="NCBI Taxonomy" id="7741"/>
    <lineage>
        <taxon>Eukaryota</taxon>
        <taxon>Metazoa</taxon>
        <taxon>Chordata</taxon>
        <taxon>Cephalochordata</taxon>
        <taxon>Leptocardii</taxon>
        <taxon>Amphioxiformes</taxon>
        <taxon>Branchiostomatidae</taxon>
        <taxon>Branchiostoma</taxon>
    </lineage>
</organism>
<keyword evidence="6 11" id="KW-1133">Transmembrane helix</keyword>
<dbReference type="Pfam" id="PF23089">
    <property type="entry name" value="ELAPOR1_C"/>
    <property type="match status" value="1"/>
</dbReference>
<dbReference type="InterPro" id="IPR009011">
    <property type="entry name" value="Man6P_isomerase_rcpt-bd_dom_sf"/>
</dbReference>
<feature type="domain" description="MRH" evidence="13">
    <location>
        <begin position="658"/>
        <end position="861"/>
    </location>
</feature>
<proteinExistence type="inferred from homology"/>
<keyword evidence="14" id="KW-1185">Reference proteome</keyword>
<dbReference type="InterPro" id="IPR056607">
    <property type="entry name" value="Elapor1/2_MRH"/>
</dbReference>
<evidence type="ECO:0000256" key="1">
    <source>
        <dbReference type="ARBA" id="ARBA00004251"/>
    </source>
</evidence>
<name>A0A6P4ZT36_BRABE</name>
<keyword evidence="8" id="KW-1015">Disulfide bond</keyword>
<dbReference type="RefSeq" id="XP_019634112.1">
    <property type="nucleotide sequence ID" value="XM_019778553.1"/>
</dbReference>
<evidence type="ECO:0000313" key="14">
    <source>
        <dbReference type="Proteomes" id="UP000515135"/>
    </source>
</evidence>